<dbReference type="InterPro" id="IPR013328">
    <property type="entry name" value="6PGD_dom2"/>
</dbReference>
<dbReference type="Gene3D" id="3.40.50.720">
    <property type="entry name" value="NAD(P)-binding Rossmann-like Domain"/>
    <property type="match status" value="1"/>
</dbReference>
<evidence type="ECO:0000313" key="5">
    <source>
        <dbReference type="EMBL" id="CAA0111589.1"/>
    </source>
</evidence>
<keyword evidence="6" id="KW-1185">Reference proteome</keyword>
<dbReference type="OrthoDB" id="271711at2"/>
<dbReference type="InterPro" id="IPR008927">
    <property type="entry name" value="6-PGluconate_DH-like_C_sf"/>
</dbReference>
<evidence type="ECO:0000259" key="3">
    <source>
        <dbReference type="Pfam" id="PF08125"/>
    </source>
</evidence>
<dbReference type="SUPFAM" id="SSF48179">
    <property type="entry name" value="6-phosphogluconate dehydrogenase C-terminal domain-like"/>
    <property type="match status" value="1"/>
</dbReference>
<dbReference type="EMBL" id="CACSIK010000001">
    <property type="protein sequence ID" value="CAA0093600.1"/>
    <property type="molecule type" value="Genomic_DNA"/>
</dbReference>
<dbReference type="EC" id="1.1.1.-" evidence="4"/>
<evidence type="ECO:0000256" key="1">
    <source>
        <dbReference type="ARBA" id="ARBA00023002"/>
    </source>
</evidence>
<evidence type="ECO:0000259" key="2">
    <source>
        <dbReference type="Pfam" id="PF01232"/>
    </source>
</evidence>
<reference evidence="6 7" key="1">
    <citation type="submission" date="2019-11" db="EMBL/GenBank/DDBJ databases">
        <authorList>
            <person name="Holert J."/>
        </authorList>
    </citation>
    <scope>NUCLEOTIDE SEQUENCE [LARGE SCALE GENOMIC DNA]</scope>
    <source>
        <strain evidence="5">BC3_2A</strain>
        <strain evidence="4">SB11_1A</strain>
    </source>
</reference>
<sequence length="497" mass="55949">MRLSQNTALQSAIKHARYQREQHRVGIVHLGIGAFHRAHQAWYTEQVLAQFGGHWRITGVSLRSERVHAQLAPQDCLYTLEIRDGAKRERQLIGAIANILVAPKEPENVIAALAAADTSVVTLTITEKGYYLAPSTGELAKDHIDLQHDREHIKQPRTALGFLTAAMAERRQQQRPGLTVISCDNMSTNGKKLRQALLEFSRIIDPTLADWIAKHCRFPNTMVDRIVPATTPDDLRHLEHELGLEDQGAVFSEPFSQWIIEDNFAGPVPQWNKVGVQYVADVTPFENMKLRLLNASHSAIAYIGAVAGYNTVDQVIAKPSLHRFIEKLMQEEAAPTLRMPATFDLNAYQQNLLQRFANSALQHQCQQIAIDGSQKIPNRLFPILRWQLQYHGSISLTTAALAAWVRYLQGVDEFGNRYSIEDPMAAQFAAIFKDQRKSARTALVELRQIETLFPADIASNDKVFSAIDGWLKVYEQQGINHAIQDFLLTSKQVKTDL</sequence>
<name>A0A5S9NSK1_9GAMM</name>
<evidence type="ECO:0000313" key="6">
    <source>
        <dbReference type="Proteomes" id="UP000435877"/>
    </source>
</evidence>
<feature type="domain" description="Mannitol dehydrogenase N-terminal" evidence="2">
    <location>
        <begin position="26"/>
        <end position="273"/>
    </location>
</feature>
<dbReference type="PRINTS" id="PR00084">
    <property type="entry name" value="MTLDHDRGNASE"/>
</dbReference>
<dbReference type="InterPro" id="IPR050988">
    <property type="entry name" value="Mannitol_DH/Oxidoreductase"/>
</dbReference>
<dbReference type="Pfam" id="PF08125">
    <property type="entry name" value="Mannitol_dh_C"/>
    <property type="match status" value="1"/>
</dbReference>
<gene>
    <name evidence="4" type="primary">por_2</name>
    <name evidence="4" type="ORF">IHBHHGIJ_02502</name>
    <name evidence="5" type="ORF">KFEGEMFD_02689</name>
</gene>
<keyword evidence="1 4" id="KW-0560">Oxidoreductase</keyword>
<protein>
    <submittedName>
        <fullName evidence="4">Polyol:NADP oxidoreductase</fullName>
        <ecNumber evidence="4">1.1.1.-</ecNumber>
    </submittedName>
</protein>
<dbReference type="Pfam" id="PF01232">
    <property type="entry name" value="Mannitol_dh"/>
    <property type="match status" value="1"/>
</dbReference>
<dbReference type="EMBL" id="CACSIM010000004">
    <property type="protein sequence ID" value="CAA0111589.1"/>
    <property type="molecule type" value="Genomic_DNA"/>
</dbReference>
<dbReference type="InterPro" id="IPR000669">
    <property type="entry name" value="Mannitol_DH"/>
</dbReference>
<accession>A0A5S9NSK1</accession>
<dbReference type="SUPFAM" id="SSF51735">
    <property type="entry name" value="NAD(P)-binding Rossmann-fold domains"/>
    <property type="match status" value="1"/>
</dbReference>
<proteinExistence type="predicted"/>
<evidence type="ECO:0000313" key="4">
    <source>
        <dbReference type="EMBL" id="CAA0093600.1"/>
    </source>
</evidence>
<dbReference type="AlphaFoldDB" id="A0A5S9NSK1"/>
<dbReference type="PANTHER" id="PTHR43362:SF1">
    <property type="entry name" value="MANNITOL DEHYDROGENASE 2-RELATED"/>
    <property type="match status" value="1"/>
</dbReference>
<dbReference type="InterPro" id="IPR036291">
    <property type="entry name" value="NAD(P)-bd_dom_sf"/>
</dbReference>
<dbReference type="PANTHER" id="PTHR43362">
    <property type="entry name" value="MANNITOL DEHYDROGENASE DSF1-RELATED"/>
    <property type="match status" value="1"/>
</dbReference>
<dbReference type="Proteomes" id="UP000439591">
    <property type="component" value="Unassembled WGS sequence"/>
</dbReference>
<dbReference type="InterPro" id="IPR013118">
    <property type="entry name" value="Mannitol_DH_C"/>
</dbReference>
<dbReference type="Proteomes" id="UP000435877">
    <property type="component" value="Unassembled WGS sequence"/>
</dbReference>
<dbReference type="GO" id="GO:0016616">
    <property type="term" value="F:oxidoreductase activity, acting on the CH-OH group of donors, NAD or NADP as acceptor"/>
    <property type="evidence" value="ECO:0007669"/>
    <property type="project" value="TreeGrafter"/>
</dbReference>
<dbReference type="InterPro" id="IPR013131">
    <property type="entry name" value="Mannitol_DH_N"/>
</dbReference>
<dbReference type="Gene3D" id="1.10.1040.10">
    <property type="entry name" value="N-(1-d-carboxylethyl)-l-norvaline Dehydrogenase, domain 2"/>
    <property type="match status" value="1"/>
</dbReference>
<feature type="domain" description="Mannitol dehydrogenase C-terminal" evidence="3">
    <location>
        <begin position="281"/>
        <end position="468"/>
    </location>
</feature>
<dbReference type="RefSeq" id="WP_159269030.1">
    <property type="nucleotide sequence ID" value="NZ_CACSIK010000001.1"/>
</dbReference>
<evidence type="ECO:0000313" key="7">
    <source>
        <dbReference type="Proteomes" id="UP000439591"/>
    </source>
</evidence>
<organism evidence="4 6">
    <name type="scientific">Zhongshania aliphaticivorans</name>
    <dbReference type="NCBI Taxonomy" id="1470434"/>
    <lineage>
        <taxon>Bacteria</taxon>
        <taxon>Pseudomonadati</taxon>
        <taxon>Pseudomonadota</taxon>
        <taxon>Gammaproteobacteria</taxon>
        <taxon>Cellvibrionales</taxon>
        <taxon>Spongiibacteraceae</taxon>
        <taxon>Zhongshania</taxon>
    </lineage>
</organism>